<dbReference type="EMBL" id="JAULSR010000002">
    <property type="protein sequence ID" value="KAK0630746.1"/>
    <property type="molecule type" value="Genomic_DNA"/>
</dbReference>
<dbReference type="SMART" id="SM00367">
    <property type="entry name" value="LRR_CC"/>
    <property type="match status" value="8"/>
</dbReference>
<gene>
    <name evidence="3" type="ORF">B0T17DRAFT_637195</name>
</gene>
<dbReference type="InterPro" id="IPR006553">
    <property type="entry name" value="Leu-rich_rpt_Cys-con_subtyp"/>
</dbReference>
<feature type="region of interest" description="Disordered" evidence="1">
    <location>
        <begin position="646"/>
        <end position="681"/>
    </location>
</feature>
<dbReference type="GO" id="GO:0031146">
    <property type="term" value="P:SCF-dependent proteasomal ubiquitin-dependent protein catabolic process"/>
    <property type="evidence" value="ECO:0007669"/>
    <property type="project" value="TreeGrafter"/>
</dbReference>
<sequence>MADLETTDTSRSGSPIIPAIPEAVPTGNGAIGNETEQPQPKLKGRQRLLRGLQRMSSSPSLAPLSRPRSVSSPYSMPGSFSCVSLASTSSPFGPASTGSSYFLQGPTSDYSSTATSIPGSPFPEFTNPDGIESVLPVRKIESTIPTSTTIALPAEVRRKTTTFSLWANMPHEIKIYVLSFLLPKELVRASRVSKEFYKTCFDGQLWTCFDASEFYREIPAESLAKIIVAAGPFVKDLNLRGCVQVEHYKRAEVVVKACRNLINATLEGCRNIQRTTLHNLLRSNEKLANLNLTGLTAVTNAACKIIAQSCPQLESFNVSWCKHMDARGIKLVVDGCHRLKDLRAGEIKGFDNSDVAEAIFKTNNLERLLLAGCSDLNDAALQIMVHGPDPEIDILTDRPIVPPRKLRHLDLSRCSGLTSHGIKALGHLLPDLEGLQLSGVTHTTDAALEPILASTPRLTLLELDDLPELTSTILSEHLAKAPCAPKLEHLSISYCENLGDTGMLPVFRNCIRLKSVVMDNTRISDLVLAEAAAMVRERASRTTARGPHPVVGLGLVVYDCQNVTWTGVREVLSRNAEITRRKPQQPASGSSGSTTWPAEIIALKCFYGWQMTVDEHTKRALRGDVAAAGRLERKWADYMQANEEAGVAGAGGRRRRRRAREAQQVHADEEDAGGAGAGVVPGRRRARTAACVVM</sequence>
<dbReference type="PANTHER" id="PTHR13318:SF95">
    <property type="entry name" value="F-BOX PROTEIN YLR352W"/>
    <property type="match status" value="1"/>
</dbReference>
<dbReference type="SUPFAM" id="SSF81383">
    <property type="entry name" value="F-box domain"/>
    <property type="match status" value="1"/>
</dbReference>
<name>A0AA39XBQ9_9PEZI</name>
<dbReference type="Gene3D" id="3.80.10.10">
    <property type="entry name" value="Ribonuclease Inhibitor"/>
    <property type="match status" value="3"/>
</dbReference>
<dbReference type="InterPro" id="IPR036047">
    <property type="entry name" value="F-box-like_dom_sf"/>
</dbReference>
<protein>
    <recommendedName>
        <fullName evidence="2">F-box domain-containing protein</fullName>
    </recommendedName>
</protein>
<evidence type="ECO:0000313" key="4">
    <source>
        <dbReference type="Proteomes" id="UP001174934"/>
    </source>
</evidence>
<evidence type="ECO:0000313" key="3">
    <source>
        <dbReference type="EMBL" id="KAK0630746.1"/>
    </source>
</evidence>
<feature type="region of interest" description="Disordered" evidence="1">
    <location>
        <begin position="1"/>
        <end position="42"/>
    </location>
</feature>
<dbReference type="AlphaFoldDB" id="A0AA39XBQ9"/>
<feature type="domain" description="F-box" evidence="2">
    <location>
        <begin position="163"/>
        <end position="209"/>
    </location>
</feature>
<dbReference type="Proteomes" id="UP001174934">
    <property type="component" value="Unassembled WGS sequence"/>
</dbReference>
<organism evidence="3 4">
    <name type="scientific">Bombardia bombarda</name>
    <dbReference type="NCBI Taxonomy" id="252184"/>
    <lineage>
        <taxon>Eukaryota</taxon>
        <taxon>Fungi</taxon>
        <taxon>Dikarya</taxon>
        <taxon>Ascomycota</taxon>
        <taxon>Pezizomycotina</taxon>
        <taxon>Sordariomycetes</taxon>
        <taxon>Sordariomycetidae</taxon>
        <taxon>Sordariales</taxon>
        <taxon>Lasiosphaeriaceae</taxon>
        <taxon>Bombardia</taxon>
    </lineage>
</organism>
<dbReference type="PANTHER" id="PTHR13318">
    <property type="entry name" value="PARTNER OF PAIRED, ISOFORM B-RELATED"/>
    <property type="match status" value="1"/>
</dbReference>
<dbReference type="InterPro" id="IPR001611">
    <property type="entry name" value="Leu-rich_rpt"/>
</dbReference>
<evidence type="ECO:0000259" key="2">
    <source>
        <dbReference type="PROSITE" id="PS50181"/>
    </source>
</evidence>
<proteinExistence type="predicted"/>
<feature type="region of interest" description="Disordered" evidence="1">
    <location>
        <begin position="54"/>
        <end position="73"/>
    </location>
</feature>
<reference evidence="3" key="1">
    <citation type="submission" date="2023-06" db="EMBL/GenBank/DDBJ databases">
        <title>Genome-scale phylogeny and comparative genomics of the fungal order Sordariales.</title>
        <authorList>
            <consortium name="Lawrence Berkeley National Laboratory"/>
            <person name="Hensen N."/>
            <person name="Bonometti L."/>
            <person name="Westerberg I."/>
            <person name="Brannstrom I.O."/>
            <person name="Guillou S."/>
            <person name="Cros-Aarteil S."/>
            <person name="Calhoun S."/>
            <person name="Haridas S."/>
            <person name="Kuo A."/>
            <person name="Mondo S."/>
            <person name="Pangilinan J."/>
            <person name="Riley R."/>
            <person name="LaButti K."/>
            <person name="Andreopoulos B."/>
            <person name="Lipzen A."/>
            <person name="Chen C."/>
            <person name="Yanf M."/>
            <person name="Daum C."/>
            <person name="Ng V."/>
            <person name="Clum A."/>
            <person name="Steindorff A."/>
            <person name="Ohm R."/>
            <person name="Martin F."/>
            <person name="Silar P."/>
            <person name="Natvig D."/>
            <person name="Lalanne C."/>
            <person name="Gautier V."/>
            <person name="Ament-velasquez S.L."/>
            <person name="Kruys A."/>
            <person name="Hutchinson M.I."/>
            <person name="Powell A.J."/>
            <person name="Barry K."/>
            <person name="Miller A.N."/>
            <person name="Grigoriev I.V."/>
            <person name="Debuchy R."/>
            <person name="Gladieux P."/>
            <person name="Thoren M.H."/>
            <person name="Johannesson H."/>
        </authorList>
    </citation>
    <scope>NUCLEOTIDE SEQUENCE</scope>
    <source>
        <strain evidence="3">SMH3391-2</strain>
    </source>
</reference>
<evidence type="ECO:0000256" key="1">
    <source>
        <dbReference type="SAM" id="MobiDB-lite"/>
    </source>
</evidence>
<dbReference type="InterPro" id="IPR001810">
    <property type="entry name" value="F-box_dom"/>
</dbReference>
<dbReference type="SUPFAM" id="SSF52047">
    <property type="entry name" value="RNI-like"/>
    <property type="match status" value="1"/>
</dbReference>
<keyword evidence="4" id="KW-1185">Reference proteome</keyword>
<comment type="caution">
    <text evidence="3">The sequence shown here is derived from an EMBL/GenBank/DDBJ whole genome shotgun (WGS) entry which is preliminary data.</text>
</comment>
<dbReference type="SMART" id="SM00256">
    <property type="entry name" value="FBOX"/>
    <property type="match status" value="1"/>
</dbReference>
<dbReference type="Pfam" id="PF12937">
    <property type="entry name" value="F-box-like"/>
    <property type="match status" value="1"/>
</dbReference>
<dbReference type="GO" id="GO:0019005">
    <property type="term" value="C:SCF ubiquitin ligase complex"/>
    <property type="evidence" value="ECO:0007669"/>
    <property type="project" value="TreeGrafter"/>
</dbReference>
<dbReference type="InterPro" id="IPR032675">
    <property type="entry name" value="LRR_dom_sf"/>
</dbReference>
<dbReference type="Pfam" id="PF13516">
    <property type="entry name" value="LRR_6"/>
    <property type="match status" value="2"/>
</dbReference>
<dbReference type="PROSITE" id="PS50181">
    <property type="entry name" value="FBOX"/>
    <property type="match status" value="1"/>
</dbReference>
<accession>A0AA39XBQ9</accession>